<sequence length="779" mass="90106">MASASLDRLITFLSRDHPSSSSWEASTKAKLQQLEYANQKLKTMQTEAKSLLKIDMQNKRVIDLHKKLKDFGYEIQDLESFMEYMELQRKVKEINQDEVGTSQSREKRRRLSPSEEDNKMVNMISRLIKQINMMDSDMKDLLNRISGKNHLIQNKRMTTSSPNEKKIYGRYYETKKLIRVLKLEKPNINGNISIVPILGMGGIGKTRLAQFAFNNPEIENYFDKKVWVFVSDHFDLFRITKEIAESLSIDDATPKFPYDTTSLDLLESKIKSCLREKTFLLVLDDVWSDEWQRILDPLKLAKLKSIKVIVTGRNPTVLAGLETGDRFLLDRLYFNDYRSFFIDCVFGNENPDNYSSALQSIGEQIMEKLNGSPLALKTVGRLLKRNLTEENWKHVLDSDLWEIGSDANDIMPTLALSYHHLPEHLQMCFAFCSVFPEYYEIHKHELIGMWIAQGYVLEDGTNSKTLEDIGEEYFKELNQLSLIEVGEDLCIMHDLLHDLAESVSHGEVCYYEGKKGKRISRNVRHLCVCGPVDPESVQFSSLRTLVLYGDDICSQVDLKALNRIRVLTVIDKNMQEFPEAVTHLKHLRYLDFSKSSIKRVPESLCRLYQLRVLRLPKLDALPSLFHSLINLQTFWFFPEDVDNLYQVRREGGYTIAQLRNMNELTRRLKIRGLENIENREEAMKANLKEKGLIKYLTLCWEDSSVGAGFTDVVQEEVFEGLQPHHNLKHLEIQGYIGSKSLPKLARDNTCCITDAKKDKIKELYKLVMSSSINWDVTLS</sequence>
<keyword evidence="8" id="KW-1185">Reference proteome</keyword>
<dbReference type="InterPro" id="IPR002182">
    <property type="entry name" value="NB-ARC"/>
</dbReference>
<feature type="domain" description="R13L1/DRL21-like LRR repeat region" evidence="6">
    <location>
        <begin position="655"/>
        <end position="745"/>
    </location>
</feature>
<keyword evidence="2" id="KW-0611">Plant defense</keyword>
<name>A0A9D5HHJ9_9LILI</name>
<dbReference type="InterPro" id="IPR042197">
    <property type="entry name" value="Apaf_helical"/>
</dbReference>
<dbReference type="Gene3D" id="3.80.10.10">
    <property type="entry name" value="Ribonuclease Inhibitor"/>
    <property type="match status" value="1"/>
</dbReference>
<dbReference type="Pfam" id="PF25019">
    <property type="entry name" value="LRR_R13L1-DRL21"/>
    <property type="match status" value="1"/>
</dbReference>
<dbReference type="Gene3D" id="1.10.8.430">
    <property type="entry name" value="Helical domain of apoptotic protease-activating factors"/>
    <property type="match status" value="1"/>
</dbReference>
<feature type="region of interest" description="Disordered" evidence="3">
    <location>
        <begin position="95"/>
        <end position="116"/>
    </location>
</feature>
<reference evidence="7" key="1">
    <citation type="submission" date="2021-03" db="EMBL/GenBank/DDBJ databases">
        <authorList>
            <person name="Li Z."/>
            <person name="Yang C."/>
        </authorList>
    </citation>
    <scope>NUCLEOTIDE SEQUENCE</scope>
    <source>
        <strain evidence="7">Dzin_1.0</strain>
        <tissue evidence="7">Leaf</tissue>
    </source>
</reference>
<evidence type="ECO:0000259" key="5">
    <source>
        <dbReference type="Pfam" id="PF23559"/>
    </source>
</evidence>
<dbReference type="GO" id="GO:0002758">
    <property type="term" value="P:innate immune response-activating signaling pathway"/>
    <property type="evidence" value="ECO:0007669"/>
    <property type="project" value="UniProtKB-ARBA"/>
</dbReference>
<dbReference type="Gene3D" id="3.40.50.300">
    <property type="entry name" value="P-loop containing nucleotide triphosphate hydrolases"/>
    <property type="match status" value="1"/>
</dbReference>
<dbReference type="InterPro" id="IPR027417">
    <property type="entry name" value="P-loop_NTPase"/>
</dbReference>
<organism evidence="7 8">
    <name type="scientific">Dioscorea zingiberensis</name>
    <dbReference type="NCBI Taxonomy" id="325984"/>
    <lineage>
        <taxon>Eukaryota</taxon>
        <taxon>Viridiplantae</taxon>
        <taxon>Streptophyta</taxon>
        <taxon>Embryophyta</taxon>
        <taxon>Tracheophyta</taxon>
        <taxon>Spermatophyta</taxon>
        <taxon>Magnoliopsida</taxon>
        <taxon>Liliopsida</taxon>
        <taxon>Dioscoreales</taxon>
        <taxon>Dioscoreaceae</taxon>
        <taxon>Dioscorea</taxon>
    </lineage>
</organism>
<feature type="domain" description="NB-ARC" evidence="4">
    <location>
        <begin position="189"/>
        <end position="317"/>
    </location>
</feature>
<dbReference type="PANTHER" id="PTHR23155:SF1241">
    <property type="entry name" value="DISEASE RESISTANCE RPP13-LIKE PROTEIN 1-RELATED"/>
    <property type="match status" value="1"/>
</dbReference>
<feature type="domain" description="Disease resistance protein winged helix" evidence="5">
    <location>
        <begin position="434"/>
        <end position="500"/>
    </location>
</feature>
<dbReference type="AlphaFoldDB" id="A0A9D5HHJ9"/>
<dbReference type="SUPFAM" id="SSF52058">
    <property type="entry name" value="L domain-like"/>
    <property type="match status" value="1"/>
</dbReference>
<dbReference type="InterPro" id="IPR036388">
    <property type="entry name" value="WH-like_DNA-bd_sf"/>
</dbReference>
<dbReference type="SUPFAM" id="SSF52540">
    <property type="entry name" value="P-loop containing nucleoside triphosphate hydrolases"/>
    <property type="match status" value="1"/>
</dbReference>
<dbReference type="Pfam" id="PF00931">
    <property type="entry name" value="NB-ARC"/>
    <property type="match status" value="1"/>
</dbReference>
<evidence type="ECO:0000313" key="8">
    <source>
        <dbReference type="Proteomes" id="UP001085076"/>
    </source>
</evidence>
<gene>
    <name evidence="7" type="ORF">J5N97_018362</name>
</gene>
<evidence type="ECO:0000256" key="3">
    <source>
        <dbReference type="SAM" id="MobiDB-lite"/>
    </source>
</evidence>
<evidence type="ECO:0000256" key="1">
    <source>
        <dbReference type="ARBA" id="ARBA00022737"/>
    </source>
</evidence>
<dbReference type="EMBL" id="JAGGNH010000004">
    <property type="protein sequence ID" value="KAJ0976397.1"/>
    <property type="molecule type" value="Genomic_DNA"/>
</dbReference>
<dbReference type="PRINTS" id="PR00364">
    <property type="entry name" value="DISEASERSIST"/>
</dbReference>
<dbReference type="OrthoDB" id="771937at2759"/>
<accession>A0A9D5HHJ9</accession>
<evidence type="ECO:0000259" key="6">
    <source>
        <dbReference type="Pfam" id="PF25019"/>
    </source>
</evidence>
<dbReference type="GO" id="GO:0042742">
    <property type="term" value="P:defense response to bacterium"/>
    <property type="evidence" value="ECO:0007669"/>
    <property type="project" value="UniProtKB-ARBA"/>
</dbReference>
<evidence type="ECO:0000256" key="2">
    <source>
        <dbReference type="ARBA" id="ARBA00022821"/>
    </source>
</evidence>
<keyword evidence="1" id="KW-0677">Repeat</keyword>
<evidence type="ECO:0000259" key="4">
    <source>
        <dbReference type="Pfam" id="PF00931"/>
    </source>
</evidence>
<dbReference type="GO" id="GO:0009626">
    <property type="term" value="P:plant-type hypersensitive response"/>
    <property type="evidence" value="ECO:0007669"/>
    <property type="project" value="UniProtKB-ARBA"/>
</dbReference>
<reference evidence="7" key="2">
    <citation type="journal article" date="2022" name="Hortic Res">
        <title>The genome of Dioscorea zingiberensis sheds light on the biosynthesis, origin and evolution of the medicinally important diosgenin saponins.</title>
        <authorList>
            <person name="Li Y."/>
            <person name="Tan C."/>
            <person name="Li Z."/>
            <person name="Guo J."/>
            <person name="Li S."/>
            <person name="Chen X."/>
            <person name="Wang C."/>
            <person name="Dai X."/>
            <person name="Yang H."/>
            <person name="Song W."/>
            <person name="Hou L."/>
            <person name="Xu J."/>
            <person name="Tong Z."/>
            <person name="Xu A."/>
            <person name="Yuan X."/>
            <person name="Wang W."/>
            <person name="Yang Q."/>
            <person name="Chen L."/>
            <person name="Sun Z."/>
            <person name="Wang K."/>
            <person name="Pan B."/>
            <person name="Chen J."/>
            <person name="Bao Y."/>
            <person name="Liu F."/>
            <person name="Qi X."/>
            <person name="Gang D.R."/>
            <person name="Wen J."/>
            <person name="Li J."/>
        </authorList>
    </citation>
    <scope>NUCLEOTIDE SEQUENCE</scope>
    <source>
        <strain evidence="7">Dzin_1.0</strain>
    </source>
</reference>
<dbReference type="GO" id="GO:0043531">
    <property type="term" value="F:ADP binding"/>
    <property type="evidence" value="ECO:0007669"/>
    <property type="project" value="InterPro"/>
</dbReference>
<dbReference type="FunFam" id="1.10.10.10:FF:000322">
    <property type="entry name" value="Probable disease resistance protein At1g63360"/>
    <property type="match status" value="1"/>
</dbReference>
<proteinExistence type="predicted"/>
<evidence type="ECO:0008006" key="9">
    <source>
        <dbReference type="Google" id="ProtNLM"/>
    </source>
</evidence>
<evidence type="ECO:0000313" key="7">
    <source>
        <dbReference type="EMBL" id="KAJ0976397.1"/>
    </source>
</evidence>
<dbReference type="InterPro" id="IPR032675">
    <property type="entry name" value="LRR_dom_sf"/>
</dbReference>
<dbReference type="InterPro" id="IPR056789">
    <property type="entry name" value="LRR_R13L1-DRL21"/>
</dbReference>
<dbReference type="PANTHER" id="PTHR23155">
    <property type="entry name" value="DISEASE RESISTANCE PROTEIN RP"/>
    <property type="match status" value="1"/>
</dbReference>
<dbReference type="Proteomes" id="UP001085076">
    <property type="component" value="Miscellaneous, Linkage group lg04"/>
</dbReference>
<dbReference type="InterPro" id="IPR044974">
    <property type="entry name" value="Disease_R_plants"/>
</dbReference>
<protein>
    <recommendedName>
        <fullName evidence="9">NB-ARC domain-containing protein</fullName>
    </recommendedName>
</protein>
<comment type="caution">
    <text evidence="7">The sequence shown here is derived from an EMBL/GenBank/DDBJ whole genome shotgun (WGS) entry which is preliminary data.</text>
</comment>
<dbReference type="Pfam" id="PF23559">
    <property type="entry name" value="WHD_DRP"/>
    <property type="match status" value="1"/>
</dbReference>
<dbReference type="Gene3D" id="1.10.10.10">
    <property type="entry name" value="Winged helix-like DNA-binding domain superfamily/Winged helix DNA-binding domain"/>
    <property type="match status" value="1"/>
</dbReference>
<dbReference type="InterPro" id="IPR058922">
    <property type="entry name" value="WHD_DRP"/>
</dbReference>